<feature type="transmembrane region" description="Helical" evidence="6">
    <location>
        <begin position="375"/>
        <end position="397"/>
    </location>
</feature>
<feature type="transmembrane region" description="Helical" evidence="6">
    <location>
        <begin position="319"/>
        <end position="338"/>
    </location>
</feature>
<evidence type="ECO:0000256" key="2">
    <source>
        <dbReference type="ARBA" id="ARBA00022692"/>
    </source>
</evidence>
<dbReference type="InterPro" id="IPR011701">
    <property type="entry name" value="MFS"/>
</dbReference>
<dbReference type="InterPro" id="IPR036259">
    <property type="entry name" value="MFS_trans_sf"/>
</dbReference>
<feature type="transmembrane region" description="Helical" evidence="6">
    <location>
        <begin position="29"/>
        <end position="50"/>
    </location>
</feature>
<dbReference type="PANTHER" id="PTHR23501">
    <property type="entry name" value="MAJOR FACILITATOR SUPERFAMILY"/>
    <property type="match status" value="1"/>
</dbReference>
<feature type="domain" description="Major facilitator superfamily (MFS) profile" evidence="7">
    <location>
        <begin position="28"/>
        <end position="510"/>
    </location>
</feature>
<feature type="compositionally biased region" description="Low complexity" evidence="5">
    <location>
        <begin position="514"/>
        <end position="527"/>
    </location>
</feature>
<dbReference type="PROSITE" id="PS50850">
    <property type="entry name" value="MFS"/>
    <property type="match status" value="1"/>
</dbReference>
<dbReference type="InterPro" id="IPR008969">
    <property type="entry name" value="CarboxyPept-like_regulatory"/>
</dbReference>
<keyword evidence="3 6" id="KW-1133">Transmembrane helix</keyword>
<feature type="transmembrane region" description="Helical" evidence="6">
    <location>
        <begin position="181"/>
        <end position="200"/>
    </location>
</feature>
<keyword evidence="9" id="KW-1185">Reference proteome</keyword>
<organism evidence="8 9">
    <name type="scientific">Streptosporangium lutulentum</name>
    <dbReference type="NCBI Taxonomy" id="1461250"/>
    <lineage>
        <taxon>Bacteria</taxon>
        <taxon>Bacillati</taxon>
        <taxon>Actinomycetota</taxon>
        <taxon>Actinomycetes</taxon>
        <taxon>Streptosporangiales</taxon>
        <taxon>Streptosporangiaceae</taxon>
        <taxon>Streptosporangium</taxon>
    </lineage>
</organism>
<feature type="transmembrane region" description="Helical" evidence="6">
    <location>
        <begin position="94"/>
        <end position="112"/>
    </location>
</feature>
<evidence type="ECO:0000256" key="5">
    <source>
        <dbReference type="SAM" id="MobiDB-lite"/>
    </source>
</evidence>
<dbReference type="SUPFAM" id="SSF103473">
    <property type="entry name" value="MFS general substrate transporter"/>
    <property type="match status" value="1"/>
</dbReference>
<dbReference type="CDD" id="cd17502">
    <property type="entry name" value="MFS_Azr1_MDR_like"/>
    <property type="match status" value="1"/>
</dbReference>
<feature type="transmembrane region" description="Helical" evidence="6">
    <location>
        <begin position="62"/>
        <end position="82"/>
    </location>
</feature>
<dbReference type="Gene3D" id="2.60.40.10">
    <property type="entry name" value="Immunoglobulins"/>
    <property type="match status" value="1"/>
</dbReference>
<evidence type="ECO:0000259" key="7">
    <source>
        <dbReference type="PROSITE" id="PS50850"/>
    </source>
</evidence>
<reference evidence="8 9" key="1">
    <citation type="submission" date="2023-07" db="EMBL/GenBank/DDBJ databases">
        <title>Sequencing the genomes of 1000 actinobacteria strains.</title>
        <authorList>
            <person name="Klenk H.-P."/>
        </authorList>
    </citation>
    <scope>NUCLEOTIDE SEQUENCE [LARGE SCALE GENOMIC DNA]</scope>
    <source>
        <strain evidence="8 9">DSM 46740</strain>
    </source>
</reference>
<evidence type="ECO:0000256" key="6">
    <source>
        <dbReference type="SAM" id="Phobius"/>
    </source>
</evidence>
<feature type="transmembrane region" description="Helical" evidence="6">
    <location>
        <begin position="244"/>
        <end position="267"/>
    </location>
</feature>
<evidence type="ECO:0000313" key="9">
    <source>
        <dbReference type="Proteomes" id="UP001225356"/>
    </source>
</evidence>
<dbReference type="RefSeq" id="WP_307560070.1">
    <property type="nucleotide sequence ID" value="NZ_JAUSQU010000001.1"/>
</dbReference>
<gene>
    <name evidence="8" type="ORF">J2853_004086</name>
</gene>
<dbReference type="InterPro" id="IPR013783">
    <property type="entry name" value="Ig-like_fold"/>
</dbReference>
<feature type="transmembrane region" description="Helical" evidence="6">
    <location>
        <begin position="279"/>
        <end position="299"/>
    </location>
</feature>
<feature type="transmembrane region" description="Helical" evidence="6">
    <location>
        <begin position="124"/>
        <end position="143"/>
    </location>
</feature>
<feature type="transmembrane region" description="Helical" evidence="6">
    <location>
        <begin position="220"/>
        <end position="238"/>
    </location>
</feature>
<evidence type="ECO:0000256" key="4">
    <source>
        <dbReference type="ARBA" id="ARBA00023136"/>
    </source>
</evidence>
<feature type="transmembrane region" description="Helical" evidence="6">
    <location>
        <begin position="487"/>
        <end position="505"/>
    </location>
</feature>
<feature type="transmembrane region" description="Helical" evidence="6">
    <location>
        <begin position="350"/>
        <end position="369"/>
    </location>
</feature>
<dbReference type="EMBL" id="JAUSQU010000001">
    <property type="protein sequence ID" value="MDP9844875.1"/>
    <property type="molecule type" value="Genomic_DNA"/>
</dbReference>
<dbReference type="InterPro" id="IPR020846">
    <property type="entry name" value="MFS_dom"/>
</dbReference>
<dbReference type="Gene3D" id="1.20.1720.10">
    <property type="entry name" value="Multidrug resistance protein D"/>
    <property type="match status" value="1"/>
</dbReference>
<dbReference type="SUPFAM" id="SSF49478">
    <property type="entry name" value="Cna protein B-type domain"/>
    <property type="match status" value="1"/>
</dbReference>
<keyword evidence="4 6" id="KW-0472">Membrane</keyword>
<dbReference type="PANTHER" id="PTHR23501:SF197">
    <property type="entry name" value="COMD"/>
    <property type="match status" value="1"/>
</dbReference>
<dbReference type="Gene3D" id="2.60.40.1120">
    <property type="entry name" value="Carboxypeptidase-like, regulatory domain"/>
    <property type="match status" value="2"/>
</dbReference>
<dbReference type="Proteomes" id="UP001225356">
    <property type="component" value="Unassembled WGS sequence"/>
</dbReference>
<evidence type="ECO:0000256" key="3">
    <source>
        <dbReference type="ARBA" id="ARBA00022989"/>
    </source>
</evidence>
<protein>
    <submittedName>
        <fullName evidence="8">EmrB/QacA subfamily drug resistance transporter</fullName>
    </submittedName>
</protein>
<sequence>MTTAVSAEAQEAPPGSAVPMTHRQVLEALSGLLLGLFVAILSATVVSNALPTIIADLHATEATYSWVITAELLATTVTTPIWGKLADLVSKKVLVQLGLIIYVVGSALGGLAPNAGLLISARVIQGIGVGGLTALVQVIMAAMISPRERGRYSGYIGAVFALATVAGPLIGGVIVDTDWLGWRWCFYVGLPFAVIALIVLQRTLRLPVVKREVSIDWTGAVLFSAATSLLLIWVSFAGSKYDWLSWQTGAMVGGSVVLALLFVFVELRAKEPLVPMRLFAHRAISLSVVASLLVGIGMYGVTTFLSQYFQLARGESPTMAGIMTLPLIFGLALTSAIVGQIITRTGRWKIFLIIGGICLTAGFVLAGMLRFDTDYWQIAIYMFLIGAGVGMTMQNLVLAVQNQVRTQDLGAASSVVVFFRTLGGTAGVAALGAVLANRVAVYTSDGLTKLGLPGSGGGDGTIPVLSELPPPVREVVKSAFGHGVGDIFLYAAPLALLSLIVVLFIKEVPLRSSATDAPATDAGTPSDSGTMAGRHAQGHPRELVSVGAGHQNGNGQVDAQRMLNGPTTAPLRVPNMAYASAGATDPQDLGGGSGIRGFIRGSDGTPVNQAALTLIDVRGQQVGRTVTQADGSYSVRTPVGGTYVLIASTPQHDPQVATLAVGDQPLDFDLILASSGKLTGTVRDADGRAVAQAMVIVTDVRGELVTRGATLDDGTFVFSGVVAGTYTIAVSAGAYRPTAVPVEVGTGHTTQDVVLQAGARLHGTIRVQNSVRPLADARVTLLDTAGNVVGTATTGEDGEYAFADLTSGQYTVIATGYPPVASAINLAGQDSDDHDLWLGHAE</sequence>
<accession>A0ABT9QDP1</accession>
<dbReference type="PRINTS" id="PR01036">
    <property type="entry name" value="TCRTETB"/>
</dbReference>
<dbReference type="SUPFAM" id="SSF49464">
    <property type="entry name" value="Carboxypeptidase regulatory domain-like"/>
    <property type="match status" value="2"/>
</dbReference>
<feature type="transmembrane region" description="Helical" evidence="6">
    <location>
        <begin position="409"/>
        <end position="436"/>
    </location>
</feature>
<proteinExistence type="predicted"/>
<feature type="transmembrane region" description="Helical" evidence="6">
    <location>
        <begin position="155"/>
        <end position="175"/>
    </location>
</feature>
<evidence type="ECO:0000256" key="1">
    <source>
        <dbReference type="ARBA" id="ARBA00004651"/>
    </source>
</evidence>
<feature type="region of interest" description="Disordered" evidence="5">
    <location>
        <begin position="514"/>
        <end position="538"/>
    </location>
</feature>
<dbReference type="Pfam" id="PF13620">
    <property type="entry name" value="CarboxypepD_reg"/>
    <property type="match status" value="3"/>
</dbReference>
<comment type="subcellular location">
    <subcellularLocation>
        <location evidence="1">Cell membrane</location>
        <topology evidence="1">Multi-pass membrane protein</topology>
    </subcellularLocation>
</comment>
<dbReference type="Gene3D" id="1.20.1250.20">
    <property type="entry name" value="MFS general substrate transporter like domains"/>
    <property type="match status" value="1"/>
</dbReference>
<evidence type="ECO:0000313" key="8">
    <source>
        <dbReference type="EMBL" id="MDP9844875.1"/>
    </source>
</evidence>
<keyword evidence="2 6" id="KW-0812">Transmembrane</keyword>
<dbReference type="Pfam" id="PF07690">
    <property type="entry name" value="MFS_1"/>
    <property type="match status" value="1"/>
</dbReference>
<name>A0ABT9QDP1_9ACTN</name>
<comment type="caution">
    <text evidence="8">The sequence shown here is derived from an EMBL/GenBank/DDBJ whole genome shotgun (WGS) entry which is preliminary data.</text>
</comment>